<dbReference type="EC" id="2.4.-.-" evidence="2"/>
<keyword evidence="2" id="KW-0328">Glycosyltransferase</keyword>
<sequence length="324" mass="38289">MKVLYLSSGYPRIYQFFDECILNEFHKLPDVEVKFYKLIEQPGPFISLCEQFQPDIVLTMLGDRLPKKSLEWIKHHNFHSILWLTEDPYFTDRSIEIIPFFDVVFSIDIGAVNYYKSLGYQNIYHLPLGTDPAVFFPKPHIQKTNDICFIGHSYPERIRLVQLLLNETAFHIQVIGKWKKKLFYKPTKKLNIINSWIHPLKVADYYSNAKIVLNTHRSYNYKTNQNSAGIVNQSINNRTFDIAACGSFQLIQWIDDLPQHFEENKEIVSFKSDEDFLNKVNYYLSNDEERELIAANGRKKALMNHTFNHRINKMLEIVKEILHY</sequence>
<keyword evidence="2" id="KW-0808">Transferase</keyword>
<feature type="domain" description="Spore protein YkvP/CgeB glycosyl transferase-like" evidence="1">
    <location>
        <begin position="160"/>
        <end position="316"/>
    </location>
</feature>
<dbReference type="SUPFAM" id="SSF53756">
    <property type="entry name" value="UDP-Glycosyltransferase/glycogen phosphorylase"/>
    <property type="match status" value="1"/>
</dbReference>
<dbReference type="GO" id="GO:0016757">
    <property type="term" value="F:glycosyltransferase activity"/>
    <property type="evidence" value="ECO:0007669"/>
    <property type="project" value="UniProtKB-KW"/>
</dbReference>
<keyword evidence="3" id="KW-1185">Reference proteome</keyword>
<dbReference type="Proteomes" id="UP001596505">
    <property type="component" value="Unassembled WGS sequence"/>
</dbReference>
<gene>
    <name evidence="2" type="ORF">ACFQRG_15625</name>
</gene>
<dbReference type="RefSeq" id="WP_380967695.1">
    <property type="nucleotide sequence ID" value="NZ_JBHTCO010000020.1"/>
</dbReference>
<dbReference type="InterPro" id="IPR055259">
    <property type="entry name" value="YkvP/CgeB_Glyco_trans-like"/>
</dbReference>
<dbReference type="Pfam" id="PF13524">
    <property type="entry name" value="Glyco_trans_1_2"/>
    <property type="match status" value="1"/>
</dbReference>
<dbReference type="EMBL" id="JBHTCO010000020">
    <property type="protein sequence ID" value="MFC7394387.1"/>
    <property type="molecule type" value="Genomic_DNA"/>
</dbReference>
<reference evidence="3" key="1">
    <citation type="journal article" date="2019" name="Int. J. Syst. Evol. Microbiol.">
        <title>The Global Catalogue of Microorganisms (GCM) 10K type strain sequencing project: providing services to taxonomists for standard genome sequencing and annotation.</title>
        <authorList>
            <consortium name="The Broad Institute Genomics Platform"/>
            <consortium name="The Broad Institute Genome Sequencing Center for Infectious Disease"/>
            <person name="Wu L."/>
            <person name="Ma J."/>
        </authorList>
    </citation>
    <scope>NUCLEOTIDE SEQUENCE [LARGE SCALE GENOMIC DNA]</scope>
    <source>
        <strain evidence="3">CGMCC 1.16305</strain>
    </source>
</reference>
<name>A0ABW2Q075_9BACL</name>
<evidence type="ECO:0000259" key="1">
    <source>
        <dbReference type="Pfam" id="PF13524"/>
    </source>
</evidence>
<protein>
    <submittedName>
        <fullName evidence="2">Glycosyltransferase</fullName>
        <ecNumber evidence="2">2.4.-.-</ecNumber>
    </submittedName>
</protein>
<comment type="caution">
    <text evidence="2">The sequence shown here is derived from an EMBL/GenBank/DDBJ whole genome shotgun (WGS) entry which is preliminary data.</text>
</comment>
<organism evidence="2 3">
    <name type="scientific">Scopulibacillus cellulosilyticus</name>
    <dbReference type="NCBI Taxonomy" id="2665665"/>
    <lineage>
        <taxon>Bacteria</taxon>
        <taxon>Bacillati</taxon>
        <taxon>Bacillota</taxon>
        <taxon>Bacilli</taxon>
        <taxon>Bacillales</taxon>
        <taxon>Sporolactobacillaceae</taxon>
        <taxon>Scopulibacillus</taxon>
    </lineage>
</organism>
<evidence type="ECO:0000313" key="3">
    <source>
        <dbReference type="Proteomes" id="UP001596505"/>
    </source>
</evidence>
<accession>A0ABW2Q075</accession>
<proteinExistence type="predicted"/>
<evidence type="ECO:0000313" key="2">
    <source>
        <dbReference type="EMBL" id="MFC7394387.1"/>
    </source>
</evidence>